<sequence>MSLGLGPIARLHTRGLYRLLNSRFSWFVDLKVSLEAKEELRFWAEKLVLYNGHRFWNAPSAVRVVFSDASGLGYGGYMVEHGCHVAQGQWTEHERGKSSTWRELAAVVRVLGAFASKLAGNRVKWCTDNQNVIEPEWIPRAENELADYFSRLIDYDDWSLNPAMFQTLNNLWGAYTVDRFASSQNSQLLRFNSRFWDAATEAVDTFTVNWKGENNWLCPPVYLIPRALGHARNCNCEGTIIVPQWRSAVFWPLLVGREGQFYSFVKDHWYIDASPGLVLPDILTTEIWQEIGAYKDPQLAHLSKALPDTVLKARADATVKKYLGAFNRWSRWAEPKTEITSFPVSTTQFVLYLQHVGEATKSKAAVVEAVNAISWIQRMAGQEEVSHNGLVKLVMEGLQRQLARPKEKKESITVEMLQEKVDAMSKTPSLSEVRLAAICLLAFAGFLRFSEIAGIRCCDVTISATKMVLNIVSSQTDQFRQGDQVPMARSGSVTCPVAMMERYIKLGRLELSSTGCLFRPLVHTKNGESLRPTGSISYTRLREIVMDKLKNLGYDPNRYGLHSFRAGGATAAANAPGLKDRLFKRHGRWKSESAKDGYVKDSEERRLEVSKRIGL</sequence>
<dbReference type="OrthoDB" id="7477527at2759"/>
<reference evidence="4" key="1">
    <citation type="submission" date="2017-05" db="UniProtKB">
        <authorList>
            <consortium name="EnsemblMetazoa"/>
        </authorList>
    </citation>
    <scope>IDENTIFICATION</scope>
</reference>
<dbReference type="InterPro" id="IPR043502">
    <property type="entry name" value="DNA/RNA_pol_sf"/>
</dbReference>
<dbReference type="InterPro" id="IPR011010">
    <property type="entry name" value="DNA_brk_join_enz"/>
</dbReference>
<dbReference type="EnsemblMetazoa" id="Aqu2.1.30945_001">
    <property type="protein sequence ID" value="Aqu2.1.30945_001"/>
    <property type="gene ID" value="Aqu2.1.30945"/>
</dbReference>
<dbReference type="InterPro" id="IPR013762">
    <property type="entry name" value="Integrase-like_cat_sf"/>
</dbReference>
<feature type="domain" description="Tyr recombinase" evidence="3">
    <location>
        <begin position="407"/>
        <end position="611"/>
    </location>
</feature>
<dbReference type="GO" id="GO:0015074">
    <property type="term" value="P:DNA integration"/>
    <property type="evidence" value="ECO:0007669"/>
    <property type="project" value="InterPro"/>
</dbReference>
<dbReference type="InterPro" id="IPR002104">
    <property type="entry name" value="Integrase_catalytic"/>
</dbReference>
<dbReference type="SUPFAM" id="SSF56672">
    <property type="entry name" value="DNA/RNA polymerases"/>
    <property type="match status" value="1"/>
</dbReference>
<dbReference type="GO" id="GO:0006310">
    <property type="term" value="P:DNA recombination"/>
    <property type="evidence" value="ECO:0007669"/>
    <property type="project" value="UniProtKB-KW"/>
</dbReference>
<evidence type="ECO:0000313" key="4">
    <source>
        <dbReference type="EnsemblMetazoa" id="Aqu2.1.30945_001"/>
    </source>
</evidence>
<dbReference type="InterPro" id="IPR010998">
    <property type="entry name" value="Integrase_recombinase_N"/>
</dbReference>
<keyword evidence="1" id="KW-0238">DNA-binding</keyword>
<proteinExistence type="predicted"/>
<organism evidence="4">
    <name type="scientific">Amphimedon queenslandica</name>
    <name type="common">Sponge</name>
    <dbReference type="NCBI Taxonomy" id="400682"/>
    <lineage>
        <taxon>Eukaryota</taxon>
        <taxon>Metazoa</taxon>
        <taxon>Porifera</taxon>
        <taxon>Demospongiae</taxon>
        <taxon>Heteroscleromorpha</taxon>
        <taxon>Haplosclerida</taxon>
        <taxon>Niphatidae</taxon>
        <taxon>Amphimedon</taxon>
    </lineage>
</organism>
<dbReference type="PANTHER" id="PTHR34605:SF4">
    <property type="entry name" value="DNA ADENINE METHYLTRANSFERASE"/>
    <property type="match status" value="1"/>
</dbReference>
<accession>A0A1X7USH4</accession>
<dbReference type="PROSITE" id="PS51898">
    <property type="entry name" value="TYR_RECOMBINASE"/>
    <property type="match status" value="1"/>
</dbReference>
<dbReference type="InterPro" id="IPR052925">
    <property type="entry name" value="Phage_Integrase-like_Recomb"/>
</dbReference>
<name>A0A1X7USH4_AMPQE</name>
<dbReference type="InParanoid" id="A0A1X7USH4"/>
<keyword evidence="2" id="KW-0233">DNA recombination</keyword>
<protein>
    <recommendedName>
        <fullName evidence="3">Tyr recombinase domain-containing protein</fullName>
    </recommendedName>
</protein>
<dbReference type="Gene3D" id="1.10.150.130">
    <property type="match status" value="1"/>
</dbReference>
<evidence type="ECO:0000256" key="2">
    <source>
        <dbReference type="ARBA" id="ARBA00023172"/>
    </source>
</evidence>
<dbReference type="GO" id="GO:0003677">
    <property type="term" value="F:DNA binding"/>
    <property type="evidence" value="ECO:0007669"/>
    <property type="project" value="UniProtKB-KW"/>
</dbReference>
<evidence type="ECO:0000256" key="1">
    <source>
        <dbReference type="ARBA" id="ARBA00023125"/>
    </source>
</evidence>
<dbReference type="SUPFAM" id="SSF56349">
    <property type="entry name" value="DNA breaking-rejoining enzymes"/>
    <property type="match status" value="1"/>
</dbReference>
<evidence type="ECO:0000259" key="3">
    <source>
        <dbReference type="PROSITE" id="PS51898"/>
    </source>
</evidence>
<dbReference type="SUPFAM" id="SSF47823">
    <property type="entry name" value="lambda integrase-like, N-terminal domain"/>
    <property type="match status" value="1"/>
</dbReference>
<dbReference type="Gene3D" id="1.10.443.10">
    <property type="entry name" value="Intergrase catalytic core"/>
    <property type="match status" value="1"/>
</dbReference>
<dbReference type="CDD" id="cd09275">
    <property type="entry name" value="RNase_HI_RT_DIRS1"/>
    <property type="match status" value="1"/>
</dbReference>
<dbReference type="eggNOG" id="ENOG502S7JV">
    <property type="taxonomic scope" value="Eukaryota"/>
</dbReference>
<dbReference type="PANTHER" id="PTHR34605">
    <property type="entry name" value="PHAGE_INTEGRASE DOMAIN-CONTAINING PROTEIN"/>
    <property type="match status" value="1"/>
</dbReference>
<dbReference type="AlphaFoldDB" id="A0A1X7USH4"/>